<protein>
    <submittedName>
        <fullName evidence="1">Uncharacterized protein</fullName>
    </submittedName>
</protein>
<dbReference type="STRING" id="8022.A0A060XTX5"/>
<gene>
    <name evidence="1" type="ORF">GSONMT00049993001</name>
</gene>
<dbReference type="AlphaFoldDB" id="A0A060XTX5"/>
<accession>A0A060XTX5</accession>
<dbReference type="PaxDb" id="8022-A0A060XTX5"/>
<organism evidence="1 2">
    <name type="scientific">Oncorhynchus mykiss</name>
    <name type="common">Rainbow trout</name>
    <name type="synonym">Salmo gairdneri</name>
    <dbReference type="NCBI Taxonomy" id="8022"/>
    <lineage>
        <taxon>Eukaryota</taxon>
        <taxon>Metazoa</taxon>
        <taxon>Chordata</taxon>
        <taxon>Craniata</taxon>
        <taxon>Vertebrata</taxon>
        <taxon>Euteleostomi</taxon>
        <taxon>Actinopterygii</taxon>
        <taxon>Neopterygii</taxon>
        <taxon>Teleostei</taxon>
        <taxon>Protacanthopterygii</taxon>
        <taxon>Salmoniformes</taxon>
        <taxon>Salmonidae</taxon>
        <taxon>Salmoninae</taxon>
        <taxon>Oncorhynchus</taxon>
    </lineage>
</organism>
<name>A0A060XTX5_ONCMY</name>
<dbReference type="EMBL" id="FR905590">
    <property type="protein sequence ID" value="CDQ80350.1"/>
    <property type="molecule type" value="Genomic_DNA"/>
</dbReference>
<reference evidence="1" key="1">
    <citation type="journal article" date="2014" name="Nat. Commun.">
        <title>The rainbow trout genome provides novel insights into evolution after whole-genome duplication in vertebrates.</title>
        <authorList>
            <person name="Berthelot C."/>
            <person name="Brunet F."/>
            <person name="Chalopin D."/>
            <person name="Juanchich A."/>
            <person name="Bernard M."/>
            <person name="Noel B."/>
            <person name="Bento P."/>
            <person name="Da Silva C."/>
            <person name="Labadie K."/>
            <person name="Alberti A."/>
            <person name="Aury J.M."/>
            <person name="Louis A."/>
            <person name="Dehais P."/>
            <person name="Bardou P."/>
            <person name="Montfort J."/>
            <person name="Klopp C."/>
            <person name="Cabau C."/>
            <person name="Gaspin C."/>
            <person name="Thorgaard G.H."/>
            <person name="Boussaha M."/>
            <person name="Quillet E."/>
            <person name="Guyomard R."/>
            <person name="Galiana D."/>
            <person name="Bobe J."/>
            <person name="Volff J.N."/>
            <person name="Genet C."/>
            <person name="Wincker P."/>
            <person name="Jaillon O."/>
            <person name="Roest Crollius H."/>
            <person name="Guiguen Y."/>
        </authorList>
    </citation>
    <scope>NUCLEOTIDE SEQUENCE [LARGE SCALE GENOMIC DNA]</scope>
</reference>
<dbReference type="Proteomes" id="UP000193380">
    <property type="component" value="Unassembled WGS sequence"/>
</dbReference>
<proteinExistence type="predicted"/>
<reference evidence="1" key="2">
    <citation type="submission" date="2014-03" db="EMBL/GenBank/DDBJ databases">
        <authorList>
            <person name="Genoscope - CEA"/>
        </authorList>
    </citation>
    <scope>NUCLEOTIDE SEQUENCE</scope>
</reference>
<evidence type="ECO:0000313" key="2">
    <source>
        <dbReference type="Proteomes" id="UP000193380"/>
    </source>
</evidence>
<evidence type="ECO:0000313" key="1">
    <source>
        <dbReference type="EMBL" id="CDQ80350.1"/>
    </source>
</evidence>
<sequence>MNYSMLTFPLGSTNCLNSVYVKYVSPSHSLSYSVVVEKVDQPGRGGALRPFSWRSLAALSRITGNVSKLILCYLIYPFHLTDTDDIVVHINKMSKYTEWTKH</sequence>